<evidence type="ECO:0000313" key="1">
    <source>
        <dbReference type="EMBL" id="GCE15226.1"/>
    </source>
</evidence>
<dbReference type="CDD" id="cd10451">
    <property type="entry name" value="GIY-YIG_LuxR_like"/>
    <property type="match status" value="1"/>
</dbReference>
<keyword evidence="2" id="KW-1185">Reference proteome</keyword>
<evidence type="ECO:0000313" key="2">
    <source>
        <dbReference type="Proteomes" id="UP000287352"/>
    </source>
</evidence>
<name>A0A402A8A5_9CHLR</name>
<sequence length="109" mass="12468">MDHRKELSKAYKERVPCGCIYKISNTVNGNYIIGYAADMKSVENHFQFAMATGSTIHPKLKQDWLLLGSKAFTLEMLETLEKRPEQSQAEFIDDLKTLEALWSAQLERG</sequence>
<dbReference type="Gene3D" id="3.40.1440.10">
    <property type="entry name" value="GIY-YIG endonuclease"/>
    <property type="match status" value="1"/>
</dbReference>
<dbReference type="OrthoDB" id="9789954at2"/>
<dbReference type="EMBL" id="BIFR01000002">
    <property type="protein sequence ID" value="GCE15226.1"/>
    <property type="molecule type" value="Genomic_DNA"/>
</dbReference>
<dbReference type="RefSeq" id="WP_126582715.1">
    <property type="nucleotide sequence ID" value="NZ_BIFR01000002.1"/>
</dbReference>
<evidence type="ECO:0008006" key="3">
    <source>
        <dbReference type="Google" id="ProtNLM"/>
    </source>
</evidence>
<gene>
    <name evidence="1" type="ORF">KTT_50850</name>
</gene>
<protein>
    <recommendedName>
        <fullName evidence="3">GIY-YIG domain-containing protein</fullName>
    </recommendedName>
</protein>
<accession>A0A402A8A5</accession>
<dbReference type="Proteomes" id="UP000287352">
    <property type="component" value="Unassembled WGS sequence"/>
</dbReference>
<reference evidence="2" key="1">
    <citation type="submission" date="2018-12" db="EMBL/GenBank/DDBJ databases">
        <title>Tengunoibacter tsumagoiensis gen. nov., sp. nov., Dictyobacter kobayashii sp. nov., D. alpinus sp. nov., and D. joshuensis sp. nov. and description of Dictyobacteraceae fam. nov. within the order Ktedonobacterales isolated from Tengu-no-mugimeshi.</title>
        <authorList>
            <person name="Wang C.M."/>
            <person name="Zheng Y."/>
            <person name="Sakai Y."/>
            <person name="Toyoda A."/>
            <person name="Minakuchi Y."/>
            <person name="Abe K."/>
            <person name="Yokota A."/>
            <person name="Yabe S."/>
        </authorList>
    </citation>
    <scope>NUCLEOTIDE SEQUENCE [LARGE SCALE GENOMIC DNA]</scope>
    <source>
        <strain evidence="2">Uno3</strain>
    </source>
</reference>
<dbReference type="AlphaFoldDB" id="A0A402A8A5"/>
<comment type="caution">
    <text evidence="1">The sequence shown here is derived from an EMBL/GenBank/DDBJ whole genome shotgun (WGS) entry which is preliminary data.</text>
</comment>
<dbReference type="InterPro" id="IPR035901">
    <property type="entry name" value="GIY-YIG_endonuc_sf"/>
</dbReference>
<organism evidence="1 2">
    <name type="scientific">Tengunoibacter tsumagoiensis</name>
    <dbReference type="NCBI Taxonomy" id="2014871"/>
    <lineage>
        <taxon>Bacteria</taxon>
        <taxon>Bacillati</taxon>
        <taxon>Chloroflexota</taxon>
        <taxon>Ktedonobacteria</taxon>
        <taxon>Ktedonobacterales</taxon>
        <taxon>Dictyobacteraceae</taxon>
        <taxon>Tengunoibacter</taxon>
    </lineage>
</organism>
<proteinExistence type="predicted"/>